<evidence type="ECO:0000259" key="1">
    <source>
        <dbReference type="Pfam" id="PF00535"/>
    </source>
</evidence>
<dbReference type="Proteomes" id="UP000283429">
    <property type="component" value="Unassembled WGS sequence"/>
</dbReference>
<evidence type="ECO:0000313" key="3">
    <source>
        <dbReference type="Proteomes" id="UP000283429"/>
    </source>
</evidence>
<dbReference type="CDD" id="cd00761">
    <property type="entry name" value="Glyco_tranf_GTA_type"/>
    <property type="match status" value="1"/>
</dbReference>
<evidence type="ECO:0000313" key="2">
    <source>
        <dbReference type="EMBL" id="RHD68307.1"/>
    </source>
</evidence>
<sequence length="129" mass="14762">MMQTKLLSIIIPTYNMEPYLRHCLDSLIIDKGMDELEVFVINDGSKDRSSKIAREYQDKYPNTFYVIDKVNGNYGSCINRGLKEATGKYIKVLDADDCFNARALQDVIQRLMNIDLSSTYKCNFLGADN</sequence>
<reference evidence="2 3" key="1">
    <citation type="submission" date="2018-08" db="EMBL/GenBank/DDBJ databases">
        <title>A genome reference for cultivated species of the human gut microbiota.</title>
        <authorList>
            <person name="Zou Y."/>
            <person name="Xue W."/>
            <person name="Luo G."/>
        </authorList>
    </citation>
    <scope>NUCLEOTIDE SEQUENCE [LARGE SCALE GENOMIC DNA]</scope>
    <source>
        <strain evidence="2 3">AM30-40</strain>
    </source>
</reference>
<accession>A0A414GHE4</accession>
<feature type="domain" description="Glycosyltransferase 2-like" evidence="1">
    <location>
        <begin position="8"/>
        <end position="113"/>
    </location>
</feature>
<organism evidence="2 3">
    <name type="scientific">Phocaeicola vulgatus</name>
    <name type="common">Bacteroides vulgatus</name>
    <dbReference type="NCBI Taxonomy" id="821"/>
    <lineage>
        <taxon>Bacteria</taxon>
        <taxon>Pseudomonadati</taxon>
        <taxon>Bacteroidota</taxon>
        <taxon>Bacteroidia</taxon>
        <taxon>Bacteroidales</taxon>
        <taxon>Bacteroidaceae</taxon>
        <taxon>Phocaeicola</taxon>
    </lineage>
</organism>
<dbReference type="Gene3D" id="3.90.550.10">
    <property type="entry name" value="Spore Coat Polysaccharide Biosynthesis Protein SpsA, Chain A"/>
    <property type="match status" value="1"/>
</dbReference>
<dbReference type="Pfam" id="PF00535">
    <property type="entry name" value="Glycos_transf_2"/>
    <property type="match status" value="1"/>
</dbReference>
<dbReference type="InterPro" id="IPR029044">
    <property type="entry name" value="Nucleotide-diphossugar_trans"/>
</dbReference>
<dbReference type="EMBL" id="QSJM01000151">
    <property type="protein sequence ID" value="RHD68307.1"/>
    <property type="molecule type" value="Genomic_DNA"/>
</dbReference>
<dbReference type="PANTHER" id="PTHR22916:SF3">
    <property type="entry name" value="UDP-GLCNAC:BETAGAL BETA-1,3-N-ACETYLGLUCOSAMINYLTRANSFERASE-LIKE PROTEIN 1"/>
    <property type="match status" value="1"/>
</dbReference>
<dbReference type="GO" id="GO:0016758">
    <property type="term" value="F:hexosyltransferase activity"/>
    <property type="evidence" value="ECO:0007669"/>
    <property type="project" value="UniProtKB-ARBA"/>
</dbReference>
<dbReference type="PANTHER" id="PTHR22916">
    <property type="entry name" value="GLYCOSYLTRANSFERASE"/>
    <property type="match status" value="1"/>
</dbReference>
<name>A0A414GHE4_PHOVU</name>
<dbReference type="RefSeq" id="WP_147392940.1">
    <property type="nucleotide sequence ID" value="NZ_QSJM01000151.1"/>
</dbReference>
<keyword evidence="2" id="KW-0808">Transferase</keyword>
<protein>
    <submittedName>
        <fullName evidence="2">Glycosyltransferase family 2 protein</fullName>
    </submittedName>
</protein>
<feature type="non-terminal residue" evidence="2">
    <location>
        <position position="129"/>
    </location>
</feature>
<gene>
    <name evidence="2" type="ORF">DW783_23900</name>
</gene>
<dbReference type="InterPro" id="IPR001173">
    <property type="entry name" value="Glyco_trans_2-like"/>
</dbReference>
<comment type="caution">
    <text evidence="2">The sequence shown here is derived from an EMBL/GenBank/DDBJ whole genome shotgun (WGS) entry which is preliminary data.</text>
</comment>
<proteinExistence type="predicted"/>
<dbReference type="SUPFAM" id="SSF53448">
    <property type="entry name" value="Nucleotide-diphospho-sugar transferases"/>
    <property type="match status" value="1"/>
</dbReference>
<dbReference type="AlphaFoldDB" id="A0A414GHE4"/>